<gene>
    <name evidence="1" type="ORF">I79_010407</name>
</gene>
<name>G3HIE6_CRIGR</name>
<organism evidence="1 2">
    <name type="scientific">Cricetulus griseus</name>
    <name type="common">Chinese hamster</name>
    <name type="synonym">Cricetulus barabensis griseus</name>
    <dbReference type="NCBI Taxonomy" id="10029"/>
    <lineage>
        <taxon>Eukaryota</taxon>
        <taxon>Metazoa</taxon>
        <taxon>Chordata</taxon>
        <taxon>Craniata</taxon>
        <taxon>Vertebrata</taxon>
        <taxon>Euteleostomi</taxon>
        <taxon>Mammalia</taxon>
        <taxon>Eutheria</taxon>
        <taxon>Euarchontoglires</taxon>
        <taxon>Glires</taxon>
        <taxon>Rodentia</taxon>
        <taxon>Myomorpha</taxon>
        <taxon>Muroidea</taxon>
        <taxon>Cricetidae</taxon>
        <taxon>Cricetinae</taxon>
        <taxon>Cricetulus</taxon>
    </lineage>
</organism>
<sequence length="82" mass="9573">MEPAYRPISIWPDTENVDQILNECHPTTKKNKMFAGKCMELTQKDSYQVFSLICGIQASMGRVWEEGWGKWTDYDRSKLNII</sequence>
<dbReference type="InParanoid" id="G3HIE6"/>
<protein>
    <submittedName>
        <fullName evidence="1">Uncharacterized protein</fullName>
    </submittedName>
</protein>
<reference evidence="2" key="1">
    <citation type="journal article" date="2011" name="Nat. Biotechnol.">
        <title>The genomic sequence of the Chinese hamster ovary (CHO)-K1 cell line.</title>
        <authorList>
            <person name="Xu X."/>
            <person name="Nagarajan H."/>
            <person name="Lewis N.E."/>
            <person name="Pan S."/>
            <person name="Cai Z."/>
            <person name="Liu X."/>
            <person name="Chen W."/>
            <person name="Xie M."/>
            <person name="Wang W."/>
            <person name="Hammond S."/>
            <person name="Andersen M.R."/>
            <person name="Neff N."/>
            <person name="Passarelli B."/>
            <person name="Koh W."/>
            <person name="Fan H.C."/>
            <person name="Wang J."/>
            <person name="Gui Y."/>
            <person name="Lee K.H."/>
            <person name="Betenbaugh M.J."/>
            <person name="Quake S.R."/>
            <person name="Famili I."/>
            <person name="Palsson B.O."/>
            <person name="Wang J."/>
        </authorList>
    </citation>
    <scope>NUCLEOTIDE SEQUENCE [LARGE SCALE GENOMIC DNA]</scope>
    <source>
        <strain evidence="2">CHO K1 cell line</strain>
    </source>
</reference>
<accession>G3HIE6</accession>
<dbReference type="AlphaFoldDB" id="G3HIE6"/>
<dbReference type="Proteomes" id="UP000001075">
    <property type="component" value="Unassembled WGS sequence"/>
</dbReference>
<dbReference type="EMBL" id="JH000402">
    <property type="protein sequence ID" value="EGW09486.1"/>
    <property type="molecule type" value="Genomic_DNA"/>
</dbReference>
<proteinExistence type="predicted"/>
<evidence type="ECO:0000313" key="1">
    <source>
        <dbReference type="EMBL" id="EGW09486.1"/>
    </source>
</evidence>
<evidence type="ECO:0000313" key="2">
    <source>
        <dbReference type="Proteomes" id="UP000001075"/>
    </source>
</evidence>